<keyword evidence="2" id="KW-1185">Reference proteome</keyword>
<comment type="caution">
    <text evidence="1">The sequence shown here is derived from an EMBL/GenBank/DDBJ whole genome shotgun (WGS) entry which is preliminary data.</text>
</comment>
<reference evidence="1" key="1">
    <citation type="submission" date="2021-01" db="EMBL/GenBank/DDBJ databases">
        <title>A chromosome-scale assembly of European eel, Anguilla anguilla.</title>
        <authorList>
            <person name="Henkel C."/>
            <person name="Jong-Raadsen S.A."/>
            <person name="Dufour S."/>
            <person name="Weltzien F.-A."/>
            <person name="Palstra A.P."/>
            <person name="Pelster B."/>
            <person name="Spaink H.P."/>
            <person name="Van Den Thillart G.E."/>
            <person name="Jansen H."/>
            <person name="Zahm M."/>
            <person name="Klopp C."/>
            <person name="Cedric C."/>
            <person name="Louis A."/>
            <person name="Berthelot C."/>
            <person name="Parey E."/>
            <person name="Roest Crollius H."/>
            <person name="Montfort J."/>
            <person name="Robinson-Rechavi M."/>
            <person name="Bucao C."/>
            <person name="Bouchez O."/>
            <person name="Gislard M."/>
            <person name="Lluch J."/>
            <person name="Milhes M."/>
            <person name="Lampietro C."/>
            <person name="Lopez Roques C."/>
            <person name="Donnadieu C."/>
            <person name="Braasch I."/>
            <person name="Desvignes T."/>
            <person name="Postlethwait J."/>
            <person name="Bobe J."/>
            <person name="Guiguen Y."/>
            <person name="Dirks R."/>
        </authorList>
    </citation>
    <scope>NUCLEOTIDE SEQUENCE</scope>
    <source>
        <strain evidence="1">Tag_6206</strain>
        <tissue evidence="1">Liver</tissue>
    </source>
</reference>
<protein>
    <submittedName>
        <fullName evidence="1">Uncharacterized protein</fullName>
    </submittedName>
</protein>
<dbReference type="Proteomes" id="UP001044222">
    <property type="component" value="Chromosome 13"/>
</dbReference>
<sequence length="211" mass="22951">MLCLSVRGLVWSSKWFVSAVDHTHLPENTPGAHVSPSLWPLLQAVRDTRYTHGRELTVWDLSPRQQDVADLCLLLEKRGRTEYPFRQLGLLDCRLDVWSLGRLGRAVALSSLTSLCLDYTPVGEEGVRALLCGLEGDNHVLSLSLCYCSLGPSSGTLLGALVSRSAVRDLYVNGNDLQCGGATELVDVLVKHAERLALEEPSTLAADPTGT</sequence>
<dbReference type="Gene3D" id="3.80.10.10">
    <property type="entry name" value="Ribonuclease Inhibitor"/>
    <property type="match status" value="1"/>
</dbReference>
<organism evidence="1 2">
    <name type="scientific">Anguilla anguilla</name>
    <name type="common">European freshwater eel</name>
    <name type="synonym">Muraena anguilla</name>
    <dbReference type="NCBI Taxonomy" id="7936"/>
    <lineage>
        <taxon>Eukaryota</taxon>
        <taxon>Metazoa</taxon>
        <taxon>Chordata</taxon>
        <taxon>Craniata</taxon>
        <taxon>Vertebrata</taxon>
        <taxon>Euteleostomi</taxon>
        <taxon>Actinopterygii</taxon>
        <taxon>Neopterygii</taxon>
        <taxon>Teleostei</taxon>
        <taxon>Anguilliformes</taxon>
        <taxon>Anguillidae</taxon>
        <taxon>Anguilla</taxon>
    </lineage>
</organism>
<dbReference type="InterPro" id="IPR032675">
    <property type="entry name" value="LRR_dom_sf"/>
</dbReference>
<evidence type="ECO:0000313" key="1">
    <source>
        <dbReference type="EMBL" id="KAG5836972.1"/>
    </source>
</evidence>
<gene>
    <name evidence="1" type="ORF">ANANG_G00234320</name>
</gene>
<evidence type="ECO:0000313" key="2">
    <source>
        <dbReference type="Proteomes" id="UP001044222"/>
    </source>
</evidence>
<name>A0A9D3LTZ5_ANGAN</name>
<dbReference type="EMBL" id="JAFIRN010000013">
    <property type="protein sequence ID" value="KAG5836972.1"/>
    <property type="molecule type" value="Genomic_DNA"/>
</dbReference>
<dbReference type="SUPFAM" id="SSF52047">
    <property type="entry name" value="RNI-like"/>
    <property type="match status" value="1"/>
</dbReference>
<dbReference type="AlphaFoldDB" id="A0A9D3LTZ5"/>
<accession>A0A9D3LTZ5</accession>
<proteinExistence type="predicted"/>